<dbReference type="Pfam" id="PF00160">
    <property type="entry name" value="Pro_isomerase"/>
    <property type="match status" value="1"/>
</dbReference>
<dbReference type="AlphaFoldDB" id="A0A2J8PUK6"/>
<dbReference type="SUPFAM" id="SSF50891">
    <property type="entry name" value="Cyclophilin-like"/>
    <property type="match status" value="1"/>
</dbReference>
<feature type="non-terminal residue" evidence="2">
    <location>
        <position position="1"/>
    </location>
</feature>
<dbReference type="Proteomes" id="UP000236370">
    <property type="component" value="Unassembled WGS sequence"/>
</dbReference>
<dbReference type="InterPro" id="IPR029000">
    <property type="entry name" value="Cyclophilin-like_dom_sf"/>
</dbReference>
<gene>
    <name evidence="2" type="ORF">CK820_G0000556</name>
</gene>
<evidence type="ECO:0000259" key="1">
    <source>
        <dbReference type="PROSITE" id="PS50072"/>
    </source>
</evidence>
<feature type="domain" description="PPIase cyclophilin-type" evidence="1">
    <location>
        <begin position="74"/>
        <end position="145"/>
    </location>
</feature>
<reference evidence="2 3" key="1">
    <citation type="submission" date="2017-12" db="EMBL/GenBank/DDBJ databases">
        <title>High-resolution comparative analysis of great ape genomes.</title>
        <authorList>
            <person name="Pollen A."/>
            <person name="Hastie A."/>
            <person name="Hormozdiari F."/>
            <person name="Dougherty M."/>
            <person name="Liu R."/>
            <person name="Chaisson M."/>
            <person name="Hoppe E."/>
            <person name="Hill C."/>
            <person name="Pang A."/>
            <person name="Hillier L."/>
            <person name="Baker C."/>
            <person name="Armstrong J."/>
            <person name="Shendure J."/>
            <person name="Paten B."/>
            <person name="Wilson R."/>
            <person name="Chao H."/>
            <person name="Schneider V."/>
            <person name="Ventura M."/>
            <person name="Kronenberg Z."/>
            <person name="Murali S."/>
            <person name="Gordon D."/>
            <person name="Cantsilieris S."/>
            <person name="Munson K."/>
            <person name="Nelson B."/>
            <person name="Raja A."/>
            <person name="Underwood J."/>
            <person name="Diekhans M."/>
            <person name="Fiddes I."/>
            <person name="Haussler D."/>
            <person name="Eichler E."/>
        </authorList>
    </citation>
    <scope>NUCLEOTIDE SEQUENCE [LARGE SCALE GENOMIC DNA]</scope>
    <source>
        <strain evidence="2">Yerkes chimp pedigree #C0471</strain>
    </source>
</reference>
<sequence length="145" mass="16340">RPLQVKVVGLFSCPNFQIAKSAAEELKNETWEYSSSVISFVNGQFLGDALDLQKWAHEVWDIVDIKPSALYDALTEDFSAKFLRDTKVLCTGKAGFSQRGIRLHYKNSIFHRIVQNGWIQGGDIVYGKGDNGESIYGPTFEDENF</sequence>
<dbReference type="InterPro" id="IPR002130">
    <property type="entry name" value="Cyclophilin-type_PPIase_dom"/>
</dbReference>
<dbReference type="Gene3D" id="2.40.100.10">
    <property type="entry name" value="Cyclophilin-like"/>
    <property type="match status" value="1"/>
</dbReference>
<name>A0A2J8PUK6_PANTR</name>
<evidence type="ECO:0000313" key="3">
    <source>
        <dbReference type="Proteomes" id="UP000236370"/>
    </source>
</evidence>
<evidence type="ECO:0000313" key="2">
    <source>
        <dbReference type="EMBL" id="PNI87675.1"/>
    </source>
</evidence>
<feature type="non-terminal residue" evidence="2">
    <location>
        <position position="145"/>
    </location>
</feature>
<comment type="caution">
    <text evidence="2">The sequence shown here is derived from an EMBL/GenBank/DDBJ whole genome shotgun (WGS) entry which is preliminary data.</text>
</comment>
<dbReference type="PANTHER" id="PTHR11071">
    <property type="entry name" value="PEPTIDYL-PROLYL CIS-TRANS ISOMERASE"/>
    <property type="match status" value="1"/>
</dbReference>
<dbReference type="PROSITE" id="PS50072">
    <property type="entry name" value="CSA_PPIASE_2"/>
    <property type="match status" value="1"/>
</dbReference>
<dbReference type="GO" id="GO:0003755">
    <property type="term" value="F:peptidyl-prolyl cis-trans isomerase activity"/>
    <property type="evidence" value="ECO:0007669"/>
    <property type="project" value="InterPro"/>
</dbReference>
<organism evidence="2 3">
    <name type="scientific">Pan troglodytes</name>
    <name type="common">Chimpanzee</name>
    <dbReference type="NCBI Taxonomy" id="9598"/>
    <lineage>
        <taxon>Eukaryota</taxon>
        <taxon>Metazoa</taxon>
        <taxon>Chordata</taxon>
        <taxon>Craniata</taxon>
        <taxon>Vertebrata</taxon>
        <taxon>Euteleostomi</taxon>
        <taxon>Mammalia</taxon>
        <taxon>Eutheria</taxon>
        <taxon>Euarchontoglires</taxon>
        <taxon>Primates</taxon>
        <taxon>Haplorrhini</taxon>
        <taxon>Catarrhini</taxon>
        <taxon>Hominidae</taxon>
        <taxon>Pan</taxon>
    </lineage>
</organism>
<protein>
    <submittedName>
        <fullName evidence="2">PPIL6 isoform 6</fullName>
    </submittedName>
</protein>
<proteinExistence type="predicted"/>
<dbReference type="PANTHER" id="PTHR11071:SF561">
    <property type="entry name" value="PEPTIDYL-PROLYL CIS-TRANS ISOMERASE D-RELATED"/>
    <property type="match status" value="1"/>
</dbReference>
<dbReference type="EMBL" id="NBAG03000210">
    <property type="protein sequence ID" value="PNI87675.1"/>
    <property type="molecule type" value="Genomic_DNA"/>
</dbReference>
<accession>A0A2J8PUK6</accession>